<dbReference type="PANTHER" id="PTHR22990:SF15">
    <property type="entry name" value="F-BOX ONLY PROTEIN 10"/>
    <property type="match status" value="1"/>
</dbReference>
<feature type="domain" description="Periplasmic copper-binding protein NosD beta helix" evidence="2">
    <location>
        <begin position="435"/>
        <end position="546"/>
    </location>
</feature>
<feature type="domain" description="Right handed beta helix" evidence="3">
    <location>
        <begin position="674"/>
        <end position="789"/>
    </location>
</feature>
<keyword evidence="5" id="KW-1185">Reference proteome</keyword>
<gene>
    <name evidence="4" type="ORF">KI809_11580</name>
</gene>
<evidence type="ECO:0000259" key="3">
    <source>
        <dbReference type="Pfam" id="PF13229"/>
    </source>
</evidence>
<dbReference type="SUPFAM" id="SSF51126">
    <property type="entry name" value="Pectin lyase-like"/>
    <property type="match status" value="3"/>
</dbReference>
<dbReference type="InterPro" id="IPR011050">
    <property type="entry name" value="Pectin_lyase_fold/virulence"/>
</dbReference>
<evidence type="ECO:0000259" key="2">
    <source>
        <dbReference type="Pfam" id="PF05048"/>
    </source>
</evidence>
<comment type="caution">
    <text evidence="4">The sequence shown here is derived from an EMBL/GenBank/DDBJ whole genome shotgun (WGS) entry which is preliminary data.</text>
</comment>
<dbReference type="Pfam" id="PF13229">
    <property type="entry name" value="Beta_helix"/>
    <property type="match status" value="1"/>
</dbReference>
<keyword evidence="1" id="KW-0677">Repeat</keyword>
<dbReference type="PANTHER" id="PTHR22990">
    <property type="entry name" value="F-BOX ONLY PROTEIN"/>
    <property type="match status" value="1"/>
</dbReference>
<evidence type="ECO:0000313" key="5">
    <source>
        <dbReference type="Proteomes" id="UP000811899"/>
    </source>
</evidence>
<protein>
    <submittedName>
        <fullName evidence="4">Right-handed parallel beta-helix repeat-containing protein</fullName>
    </submittedName>
</protein>
<accession>A0AAW4L9D8</accession>
<sequence length="837" mass="90362">MNKLKLTGLRKWQSLRVISKLLPVVVVMVGLLTASAASAQVLTENTIWSGDIRVIEDVVVPRGITLTILPGARIKFSQAESTKTDPEYISPLTELTIRGTLRAEGTATAPIAISGEVGVAGSWAGILIDGGVAIMRDVTVQNAENAIQVFSGSVTLDHGLLKGNRYGLVAQGKESHVRMDATVIRENDYGQLSLSGAEIVATLSSVTANTKRDQAEWAGKPLAPFQTYGLAPVLPLARVYKDEVLKGETILQGRIEIIGQVRVPEASRLVIMPGTVIEFRRRDTNGDGIGESGLLIQGVLIAKGTRKEPIFFRSAEKNPTMGDWDSINLMNSDGVQNLIEYCQIEDAYRGVHFHFSNVMVNRSVFTNNYRGVQFQESLVEIVNNRFYGNKSAVQGRDSEIQFLGNLVTQNLRGVNIYRAGATVSGNRFSGNTIDGLRIRDSGAAVERNVLDSNRYGLMAQDASYGKYSSNLVSGNAELGFSLKAIDNLELSGNYISGNGTNGISLQDVRALVKSNSFTDNRERGIGIISFDGTITANNFAGNGLYAIDLESAGDVAAPGNWWGGDAPDKVIFDGSDASSRGKVISTGASATPLPVVWPLDSVPVDLRWRGNIVANHNITVPSGVSLDIAPGTKISLAADVSMFITGKLKAQGKPGARITFVSTEPVRPGFWGEILLERASDSVVEYCDFKGATWALHSHFTNLVLSDSRFESNYGGMRFRSGPVTISRSQFRDNEIGIRSYRGVALVADNEISGNEIGIFVREKGSGLDIRNNDLSGNKSYAIRIGDFNDEDVKAVGNWWGAGDPGNFIFDARQEEGIGFVRHEPALTVKPNEGSKE</sequence>
<dbReference type="Gene3D" id="2.160.20.10">
    <property type="entry name" value="Single-stranded right-handed beta-helix, Pectin lyase-like"/>
    <property type="match status" value="2"/>
</dbReference>
<dbReference type="EMBL" id="JAHCVJ010000004">
    <property type="protein sequence ID" value="MBT0664941.1"/>
    <property type="molecule type" value="Genomic_DNA"/>
</dbReference>
<dbReference type="InterPro" id="IPR039448">
    <property type="entry name" value="Beta_helix"/>
</dbReference>
<evidence type="ECO:0000313" key="4">
    <source>
        <dbReference type="EMBL" id="MBT0664941.1"/>
    </source>
</evidence>
<dbReference type="Proteomes" id="UP000811899">
    <property type="component" value="Unassembled WGS sequence"/>
</dbReference>
<reference evidence="4 5" key="1">
    <citation type="submission" date="2021-05" db="EMBL/GenBank/DDBJ databases">
        <title>The draft genome of Geobacter pelophilus DSM 12255.</title>
        <authorList>
            <person name="Xu Z."/>
            <person name="Masuda Y."/>
            <person name="Itoh H."/>
            <person name="Senoo K."/>
        </authorList>
    </citation>
    <scope>NUCLEOTIDE SEQUENCE [LARGE SCALE GENOMIC DNA]</scope>
    <source>
        <strain evidence="4 5">DSM 12255</strain>
    </source>
</reference>
<dbReference type="SMART" id="SM00710">
    <property type="entry name" value="PbH1"/>
    <property type="match status" value="10"/>
</dbReference>
<dbReference type="InterPro" id="IPR007742">
    <property type="entry name" value="NosD_dom"/>
</dbReference>
<evidence type="ECO:0000256" key="1">
    <source>
        <dbReference type="ARBA" id="ARBA00022737"/>
    </source>
</evidence>
<dbReference type="Pfam" id="PF05048">
    <property type="entry name" value="NosD"/>
    <property type="match status" value="2"/>
</dbReference>
<dbReference type="RefSeq" id="WP_214171715.1">
    <property type="nucleotide sequence ID" value="NZ_JAHCVJ010000004.1"/>
</dbReference>
<organism evidence="4 5">
    <name type="scientific">Geoanaerobacter pelophilus</name>
    <dbReference type="NCBI Taxonomy" id="60036"/>
    <lineage>
        <taxon>Bacteria</taxon>
        <taxon>Pseudomonadati</taxon>
        <taxon>Thermodesulfobacteriota</taxon>
        <taxon>Desulfuromonadia</taxon>
        <taxon>Geobacterales</taxon>
        <taxon>Geobacteraceae</taxon>
        <taxon>Geoanaerobacter</taxon>
    </lineage>
</organism>
<name>A0AAW4L9D8_9BACT</name>
<proteinExistence type="predicted"/>
<dbReference type="InterPro" id="IPR006626">
    <property type="entry name" value="PbH1"/>
</dbReference>
<feature type="domain" description="Periplasmic copper-binding protein NosD beta helix" evidence="2">
    <location>
        <begin position="323"/>
        <end position="434"/>
    </location>
</feature>
<dbReference type="AlphaFoldDB" id="A0AAW4L9D8"/>
<dbReference type="InterPro" id="IPR051550">
    <property type="entry name" value="SCF-Subunits/Alg-Epimerases"/>
</dbReference>
<dbReference type="InterPro" id="IPR012334">
    <property type="entry name" value="Pectin_lyas_fold"/>
</dbReference>